<protein>
    <submittedName>
        <fullName evidence="1">Uncharacterized protein</fullName>
    </submittedName>
</protein>
<keyword evidence="2" id="KW-1185">Reference proteome</keyword>
<evidence type="ECO:0000313" key="1">
    <source>
        <dbReference type="EMBL" id="CAG5160983.1"/>
    </source>
</evidence>
<proteinExistence type="predicted"/>
<dbReference type="EMBL" id="CAJRGZ010000019">
    <property type="protein sequence ID" value="CAG5160983.1"/>
    <property type="molecule type" value="Genomic_DNA"/>
</dbReference>
<dbReference type="RefSeq" id="XP_043169497.1">
    <property type="nucleotide sequence ID" value="XM_043313562.1"/>
</dbReference>
<dbReference type="OrthoDB" id="429143at2759"/>
<sequence>MSAQQPGQRFPYADGMHSWSVVYGEGFDYATQRPSSTSGSKGDLLIGGGFLRSLKQGIDQVGLYDDGSSLDPLTIAHVAGVFPTTFHPKWGAGAELKQTWTGIIGLTGDFIPLVGCLDTKLTGRDTKEQKRMSGDDDQCGEWIVAGFSGEGMVWAWLSGAALGIMIAGSEDEVLPKVPGSPGGKLTDWFPKELLVSHERIRSADISNLAT</sequence>
<accession>A0A8J2N248</accession>
<dbReference type="AlphaFoldDB" id="A0A8J2N248"/>
<gene>
    <name evidence="1" type="ORF">ALTATR162_LOCUS5942</name>
</gene>
<dbReference type="GeneID" id="67017776"/>
<organism evidence="1 2">
    <name type="scientific">Alternaria atra</name>
    <dbReference type="NCBI Taxonomy" id="119953"/>
    <lineage>
        <taxon>Eukaryota</taxon>
        <taxon>Fungi</taxon>
        <taxon>Dikarya</taxon>
        <taxon>Ascomycota</taxon>
        <taxon>Pezizomycotina</taxon>
        <taxon>Dothideomycetes</taxon>
        <taxon>Pleosporomycetidae</taxon>
        <taxon>Pleosporales</taxon>
        <taxon>Pleosporineae</taxon>
        <taxon>Pleosporaceae</taxon>
        <taxon>Alternaria</taxon>
        <taxon>Alternaria sect. Ulocladioides</taxon>
    </lineage>
</organism>
<evidence type="ECO:0000313" key="2">
    <source>
        <dbReference type="Proteomes" id="UP000676310"/>
    </source>
</evidence>
<name>A0A8J2N248_9PLEO</name>
<reference evidence="1" key="1">
    <citation type="submission" date="2021-05" db="EMBL/GenBank/DDBJ databases">
        <authorList>
            <person name="Stam R."/>
        </authorList>
    </citation>
    <scope>NUCLEOTIDE SEQUENCE</scope>
    <source>
        <strain evidence="1">CS162</strain>
    </source>
</reference>
<comment type="caution">
    <text evidence="1">The sequence shown here is derived from an EMBL/GenBank/DDBJ whole genome shotgun (WGS) entry which is preliminary data.</text>
</comment>
<dbReference type="Proteomes" id="UP000676310">
    <property type="component" value="Unassembled WGS sequence"/>
</dbReference>